<dbReference type="Gene3D" id="3.40.50.150">
    <property type="entry name" value="Vaccinia Virus protein VP39"/>
    <property type="match status" value="1"/>
</dbReference>
<keyword evidence="1" id="KW-0808">Transferase</keyword>
<dbReference type="GO" id="GO:0008168">
    <property type="term" value="F:methyltransferase activity"/>
    <property type="evidence" value="ECO:0007669"/>
    <property type="project" value="UniProtKB-KW"/>
</dbReference>
<evidence type="ECO:0000313" key="1">
    <source>
        <dbReference type="EMBL" id="KAA9332439.1"/>
    </source>
</evidence>
<dbReference type="SUPFAM" id="SSF53335">
    <property type="entry name" value="S-adenosyl-L-methionine-dependent methyltransferases"/>
    <property type="match status" value="1"/>
</dbReference>
<comment type="caution">
    <text evidence="1">The sequence shown here is derived from an EMBL/GenBank/DDBJ whole genome shotgun (WGS) entry which is preliminary data.</text>
</comment>
<accession>A0A7L4ZW51</accession>
<keyword evidence="2" id="KW-1185">Reference proteome</keyword>
<keyword evidence="1" id="KW-0489">Methyltransferase</keyword>
<organism evidence="1 2">
    <name type="scientific">Hymenobacter busanensis</name>
    <dbReference type="NCBI Taxonomy" id="2607656"/>
    <lineage>
        <taxon>Bacteria</taxon>
        <taxon>Pseudomonadati</taxon>
        <taxon>Bacteroidota</taxon>
        <taxon>Cytophagia</taxon>
        <taxon>Cytophagales</taxon>
        <taxon>Hymenobacteraceae</taxon>
        <taxon>Hymenobacter</taxon>
    </lineage>
</organism>
<name>A0A7L4ZW51_9BACT</name>
<proteinExistence type="predicted"/>
<protein>
    <submittedName>
        <fullName evidence="1">Methyltransferase domain-containing protein</fullName>
    </submittedName>
</protein>
<evidence type="ECO:0000313" key="2">
    <source>
        <dbReference type="Proteomes" id="UP000326380"/>
    </source>
</evidence>
<dbReference type="InterPro" id="IPR041698">
    <property type="entry name" value="Methyltransf_25"/>
</dbReference>
<reference evidence="1 2" key="1">
    <citation type="submission" date="2019-09" db="EMBL/GenBank/DDBJ databases">
        <title>Genome sequence of Hymenobacter sp. M3.</title>
        <authorList>
            <person name="Srinivasan S."/>
        </authorList>
    </citation>
    <scope>NUCLEOTIDE SEQUENCE [LARGE SCALE GENOMIC DNA]</scope>
    <source>
        <strain evidence="1 2">M3</strain>
    </source>
</reference>
<dbReference type="InterPro" id="IPR029063">
    <property type="entry name" value="SAM-dependent_MTases_sf"/>
</dbReference>
<dbReference type="Pfam" id="PF13649">
    <property type="entry name" value="Methyltransf_25"/>
    <property type="match status" value="1"/>
</dbReference>
<dbReference type="EMBL" id="VTWU01000004">
    <property type="protein sequence ID" value="KAA9332439.1"/>
    <property type="molecule type" value="Genomic_DNA"/>
</dbReference>
<dbReference type="RefSeq" id="WP_151079380.1">
    <property type="nucleotide sequence ID" value="NZ_CP047647.1"/>
</dbReference>
<dbReference type="GO" id="GO:0032259">
    <property type="term" value="P:methylation"/>
    <property type="evidence" value="ECO:0007669"/>
    <property type="project" value="UniProtKB-KW"/>
</dbReference>
<dbReference type="AlphaFoldDB" id="A0A7L4ZW51"/>
<dbReference type="Proteomes" id="UP000326380">
    <property type="component" value="Unassembled WGS sequence"/>
</dbReference>
<gene>
    <name evidence="1" type="ORF">F0P96_13275</name>
</gene>
<sequence length="211" mass="23326">MSVPDFDFVAAFYDPLARLVFGRTLVRAQQAALRHGLPPGAPRVLFIGGGTGRVLPDVLAFQGAAQVTYVEASAEMLRRAQDMFAQIAPGAAAQVTFIHGTEADLPPDAQFDAVAAFFLFDLFTEAELAALLDHLQRHAHAGTRWLVADFAPARRFWQHGLQWLMYRFFRRASGVTGRQLPDIAAALGQLGLQRQWQQHWADGLVEASVWE</sequence>
<dbReference type="CDD" id="cd02440">
    <property type="entry name" value="AdoMet_MTases"/>
    <property type="match status" value="1"/>
</dbReference>